<dbReference type="PANTHER" id="PTHR43656:SF2">
    <property type="entry name" value="BINDING OXIDOREDUCTASE, PUTATIVE (AFU_ORTHOLOGUE AFUA_2G08260)-RELATED"/>
    <property type="match status" value="1"/>
</dbReference>
<evidence type="ECO:0000256" key="1">
    <source>
        <dbReference type="ARBA" id="ARBA00022630"/>
    </source>
</evidence>
<dbReference type="SUPFAM" id="SSF51395">
    <property type="entry name" value="FMN-linked oxidoreductases"/>
    <property type="match status" value="1"/>
</dbReference>
<dbReference type="InterPro" id="IPR051799">
    <property type="entry name" value="NADH_flavin_oxidoreductase"/>
</dbReference>
<dbReference type="Proteomes" id="UP001300745">
    <property type="component" value="Unassembled WGS sequence"/>
</dbReference>
<organism evidence="4 5">
    <name type="scientific">Mycobacterium pinniadriaticum</name>
    <dbReference type="NCBI Taxonomy" id="2994102"/>
    <lineage>
        <taxon>Bacteria</taxon>
        <taxon>Bacillati</taxon>
        <taxon>Actinomycetota</taxon>
        <taxon>Actinomycetes</taxon>
        <taxon>Mycobacteriales</taxon>
        <taxon>Mycobacteriaceae</taxon>
        <taxon>Mycobacterium</taxon>
    </lineage>
</organism>
<reference evidence="4 5" key="1">
    <citation type="submission" date="2022-11" db="EMBL/GenBank/DDBJ databases">
        <title>Mycobacterium sp. nov.</title>
        <authorList>
            <person name="Papic B."/>
            <person name="Spicic S."/>
            <person name="Duvnjak S."/>
        </authorList>
    </citation>
    <scope>NUCLEOTIDE SEQUENCE [LARGE SCALE GENOMIC DNA]</scope>
    <source>
        <strain evidence="4 5">CVI_P4</strain>
    </source>
</reference>
<keyword evidence="1" id="KW-0285">Flavoprotein</keyword>
<dbReference type="Pfam" id="PF00724">
    <property type="entry name" value="Oxidored_FMN"/>
    <property type="match status" value="1"/>
</dbReference>
<evidence type="ECO:0000256" key="2">
    <source>
        <dbReference type="ARBA" id="ARBA00023002"/>
    </source>
</evidence>
<keyword evidence="2" id="KW-0560">Oxidoreductase</keyword>
<gene>
    <name evidence="4" type="ORF">ORI27_14655</name>
</gene>
<evidence type="ECO:0000259" key="3">
    <source>
        <dbReference type="Pfam" id="PF00724"/>
    </source>
</evidence>
<evidence type="ECO:0000313" key="5">
    <source>
        <dbReference type="Proteomes" id="UP001300745"/>
    </source>
</evidence>
<feature type="domain" description="NADH:flavin oxidoreductase/NADH oxidase N-terminal" evidence="3">
    <location>
        <begin position="9"/>
        <end position="245"/>
    </location>
</feature>
<accession>A0ABT3SFN2</accession>
<comment type="caution">
    <text evidence="4">The sequence shown here is derived from an EMBL/GenBank/DDBJ whole genome shotgun (WGS) entry which is preliminary data.</text>
</comment>
<dbReference type="Gene3D" id="3.20.20.70">
    <property type="entry name" value="Aldolase class I"/>
    <property type="match status" value="1"/>
</dbReference>
<dbReference type="InterPro" id="IPR013785">
    <property type="entry name" value="Aldolase_TIM"/>
</dbReference>
<dbReference type="PANTHER" id="PTHR43656">
    <property type="entry name" value="BINDING OXIDOREDUCTASE, PUTATIVE (AFU_ORTHOLOGUE AFUA_2G08260)-RELATED"/>
    <property type="match status" value="1"/>
</dbReference>
<keyword evidence="5" id="KW-1185">Reference proteome</keyword>
<sequence length="404" mass="43672">MTGHPDVLAPARLGSLTLRNRVIKAATFEGMTPGAVVSDQLIDYHRSVSRGGVGMTTVAYLAVAPEGRTEDGQIWMREEALPGLHRLTDAIHEKGAAASAQIGHAGAVGNEALTGHPALAPSRLVNPLSLKKVHAATRTDIERIRRAHGSAAQMAAAVGFDAIEIHFGHNYFTSSFLSPVLNRRRDEYGGSLANRARVARDTAKTVRDAVGDRCAVLAKVNMDDGVPGGLRLAEAIEFIKWLEDDGALDAIELTVGSSLVNPMYLFRGEAPIREWGEAMSAPVRLGMKVFGRFFLKHYPFRELFMLEHARAVRAAVDMPLILLGGVTDFGSMSVAMAEGFQFVAMARALLREPDLINRIASDTETPSLCIHCNKCMATIYSGTRCVVTTPALRIAEVVSHHDLD</sequence>
<name>A0ABT3SFN2_9MYCO</name>
<dbReference type="RefSeq" id="WP_265997765.1">
    <property type="nucleotide sequence ID" value="NZ_JAPJDN010000011.1"/>
</dbReference>
<dbReference type="CDD" id="cd02803">
    <property type="entry name" value="OYE_like_FMN_family"/>
    <property type="match status" value="1"/>
</dbReference>
<proteinExistence type="predicted"/>
<dbReference type="InterPro" id="IPR001155">
    <property type="entry name" value="OxRdtase_FMN_N"/>
</dbReference>
<evidence type="ECO:0000313" key="4">
    <source>
        <dbReference type="EMBL" id="MCX2937944.1"/>
    </source>
</evidence>
<dbReference type="EMBL" id="JAPJDO010000011">
    <property type="protein sequence ID" value="MCX2937944.1"/>
    <property type="molecule type" value="Genomic_DNA"/>
</dbReference>
<protein>
    <submittedName>
        <fullName evidence="4">NADH:flavin oxidoreductase</fullName>
    </submittedName>
</protein>